<protein>
    <recommendedName>
        <fullName evidence="7">Inorganic pyrophosphatase</fullName>
        <ecNumber evidence="7">3.6.1.1</ecNumber>
    </recommendedName>
    <alternativeName>
        <fullName evidence="7">Pyrophosphate phospho-hydrolase</fullName>
        <shortName evidence="7">PPase</shortName>
    </alternativeName>
</protein>
<gene>
    <name evidence="7" type="primary">ppa</name>
    <name evidence="8" type="ordered locus">Mzhil_1063</name>
</gene>
<sequence length="190" mass="21938">MINDHWRDLPAGPEVPEIVYAVVEIPMGSRNKIEYSKEYGTYILNRVLYSPMHYPGEYGFIPRTMYDDGDPMDIIVLMDERTFTGCVIEARPVGLLMMTDSNEKDDKILAVPARNHRYNHIRELSDVPEPILNEIQHFFRRYKDLEIGKHVSVKGWDTKDAAVEAIDHSVQLYNENFRDAIAANAPEPKE</sequence>
<dbReference type="SUPFAM" id="SSF50324">
    <property type="entry name" value="Inorganic pyrophosphatase"/>
    <property type="match status" value="1"/>
</dbReference>
<feature type="binding site" evidence="7">
    <location>
        <position position="68"/>
    </location>
    <ligand>
        <name>Mg(2+)</name>
        <dbReference type="ChEBI" id="CHEBI:18420"/>
        <label>1</label>
    </ligand>
</feature>
<keyword evidence="9" id="KW-1185">Reference proteome</keyword>
<keyword evidence="5 7" id="KW-0460">Magnesium</keyword>
<dbReference type="Proteomes" id="UP000006622">
    <property type="component" value="Chromosome"/>
</dbReference>
<dbReference type="InterPro" id="IPR008162">
    <property type="entry name" value="Pyrophosphatase"/>
</dbReference>
<dbReference type="OrthoDB" id="134160at2157"/>
<name>F7XLZ2_METZD</name>
<dbReference type="InterPro" id="IPR036649">
    <property type="entry name" value="Pyrophosphatase_sf"/>
</dbReference>
<evidence type="ECO:0000256" key="1">
    <source>
        <dbReference type="ARBA" id="ARBA00001946"/>
    </source>
</evidence>
<reference evidence="8" key="1">
    <citation type="submission" date="2010-07" db="EMBL/GenBank/DDBJ databases">
        <title>The complete genome of Methanosalsum zhilinae DSM 4017.</title>
        <authorList>
            <consortium name="US DOE Joint Genome Institute (JGI-PGF)"/>
            <person name="Lucas S."/>
            <person name="Copeland A."/>
            <person name="Lapidus A."/>
            <person name="Glavina del Rio T."/>
            <person name="Dalin E."/>
            <person name="Tice H."/>
            <person name="Bruce D."/>
            <person name="Goodwin L."/>
            <person name="Pitluck S."/>
            <person name="Kyrpides N."/>
            <person name="Mavromatis K."/>
            <person name="Ovchinnikova G."/>
            <person name="Daligault H."/>
            <person name="Detter J.C."/>
            <person name="Han C."/>
            <person name="Tapia R."/>
            <person name="Larimer F."/>
            <person name="Land M."/>
            <person name="Hauser L."/>
            <person name="Markowitz V."/>
            <person name="Cheng J.-F."/>
            <person name="Hugenholtz P."/>
            <person name="Woyke T."/>
            <person name="Wu D."/>
            <person name="Spring S."/>
            <person name="Schueler E."/>
            <person name="Brambilla E."/>
            <person name="Klenk H.-P."/>
            <person name="Eisen J.A."/>
        </authorList>
    </citation>
    <scope>NUCLEOTIDE SEQUENCE</scope>
    <source>
        <strain evidence="8">DSM 4017</strain>
    </source>
</reference>
<keyword evidence="2 7" id="KW-0963">Cytoplasm</keyword>
<dbReference type="EC" id="3.6.1.1" evidence="7"/>
<dbReference type="GO" id="GO:0000287">
    <property type="term" value="F:magnesium ion binding"/>
    <property type="evidence" value="ECO:0007669"/>
    <property type="project" value="UniProtKB-UniRule"/>
</dbReference>
<evidence type="ECO:0000256" key="3">
    <source>
        <dbReference type="ARBA" id="ARBA00022723"/>
    </source>
</evidence>
<dbReference type="RefSeq" id="WP_013898358.1">
    <property type="nucleotide sequence ID" value="NC_015676.1"/>
</dbReference>
<dbReference type="GeneID" id="10822690"/>
<dbReference type="EMBL" id="CP002101">
    <property type="protein sequence ID" value="AEH60920.1"/>
    <property type="molecule type" value="Genomic_DNA"/>
</dbReference>
<keyword evidence="3 7" id="KW-0479">Metal-binding</keyword>
<dbReference type="CDD" id="cd00412">
    <property type="entry name" value="pyrophosphatase"/>
    <property type="match status" value="1"/>
</dbReference>
<evidence type="ECO:0000256" key="4">
    <source>
        <dbReference type="ARBA" id="ARBA00022801"/>
    </source>
</evidence>
<feature type="binding site" evidence="7">
    <location>
        <position position="73"/>
    </location>
    <ligand>
        <name>Mg(2+)</name>
        <dbReference type="ChEBI" id="CHEBI:18420"/>
        <label>2</label>
    </ligand>
</feature>
<feature type="binding site" evidence="7">
    <location>
        <position position="142"/>
    </location>
    <ligand>
        <name>substrate</name>
    </ligand>
</feature>
<dbReference type="GO" id="GO:0004427">
    <property type="term" value="F:inorganic diphosphate phosphatase activity"/>
    <property type="evidence" value="ECO:0007669"/>
    <property type="project" value="UniProtKB-UniRule"/>
</dbReference>
<dbReference type="KEGG" id="mzh:Mzhil_1063"/>
<dbReference type="STRING" id="679901.Mzhil_1063"/>
<feature type="binding site" evidence="7">
    <location>
        <position position="105"/>
    </location>
    <ligand>
        <name>Mg(2+)</name>
        <dbReference type="ChEBI" id="CHEBI:18420"/>
        <label>1</label>
    </ligand>
</feature>
<comment type="subcellular location">
    <subcellularLocation>
        <location evidence="7">Cytoplasm</location>
    </subcellularLocation>
</comment>
<dbReference type="PANTHER" id="PTHR10286">
    <property type="entry name" value="INORGANIC PYROPHOSPHATASE"/>
    <property type="match status" value="1"/>
</dbReference>
<evidence type="ECO:0000256" key="7">
    <source>
        <dbReference type="HAMAP-Rule" id="MF_00209"/>
    </source>
</evidence>
<comment type="function">
    <text evidence="7">Catalyzes the hydrolysis of inorganic pyrophosphate (PPi) forming two phosphate ions.</text>
</comment>
<dbReference type="GO" id="GO:0005737">
    <property type="term" value="C:cytoplasm"/>
    <property type="evidence" value="ECO:0007669"/>
    <property type="project" value="UniProtKB-SubCell"/>
</dbReference>
<accession>F7XLZ2</accession>
<proteinExistence type="inferred from homology"/>
<comment type="subunit">
    <text evidence="7">Homohexamer.</text>
</comment>
<dbReference type="HOGENOM" id="CLU_073198_1_2_2"/>
<evidence type="ECO:0000256" key="6">
    <source>
        <dbReference type="ARBA" id="ARBA00047820"/>
    </source>
</evidence>
<organism evidence="8 9">
    <name type="scientific">Methanosalsum zhilinae (strain DSM 4017 / NBRC 107636 / OCM 62 / WeN5)</name>
    <name type="common">Methanohalophilus zhilinae</name>
    <dbReference type="NCBI Taxonomy" id="679901"/>
    <lineage>
        <taxon>Archaea</taxon>
        <taxon>Methanobacteriati</taxon>
        <taxon>Methanobacteriota</taxon>
        <taxon>Stenosarchaea group</taxon>
        <taxon>Methanomicrobia</taxon>
        <taxon>Methanosarcinales</taxon>
        <taxon>Methanosarcinaceae</taxon>
        <taxon>Methanosalsum</taxon>
    </lineage>
</organism>
<dbReference type="FunFam" id="3.90.80.10:FF:000003">
    <property type="entry name" value="Inorganic pyrophosphatase"/>
    <property type="match status" value="1"/>
</dbReference>
<keyword evidence="4 7" id="KW-0378">Hydrolase</keyword>
<dbReference type="Pfam" id="PF00719">
    <property type="entry name" value="Pyrophosphatase"/>
    <property type="match status" value="1"/>
</dbReference>
<evidence type="ECO:0000313" key="8">
    <source>
        <dbReference type="EMBL" id="AEH60920.1"/>
    </source>
</evidence>
<dbReference type="AlphaFoldDB" id="F7XLZ2"/>
<feature type="binding site" evidence="7">
    <location>
        <position position="32"/>
    </location>
    <ligand>
        <name>substrate</name>
    </ligand>
</feature>
<evidence type="ECO:0000256" key="2">
    <source>
        <dbReference type="ARBA" id="ARBA00022490"/>
    </source>
</evidence>
<dbReference type="GO" id="GO:0006796">
    <property type="term" value="P:phosphate-containing compound metabolic process"/>
    <property type="evidence" value="ECO:0007669"/>
    <property type="project" value="InterPro"/>
</dbReference>
<comment type="similarity">
    <text evidence="7">Belongs to the PPase family.</text>
</comment>
<feature type="binding site" evidence="7">
    <location>
        <position position="73"/>
    </location>
    <ligand>
        <name>Mg(2+)</name>
        <dbReference type="ChEBI" id="CHEBI:18420"/>
        <label>1</label>
    </ligand>
</feature>
<dbReference type="HAMAP" id="MF_00209">
    <property type="entry name" value="Inorganic_PPase"/>
    <property type="match status" value="1"/>
</dbReference>
<comment type="cofactor">
    <cofactor evidence="1 7">
        <name>Mg(2+)</name>
        <dbReference type="ChEBI" id="CHEBI:18420"/>
    </cofactor>
</comment>
<evidence type="ECO:0000313" key="9">
    <source>
        <dbReference type="Proteomes" id="UP000006622"/>
    </source>
</evidence>
<dbReference type="Gene3D" id="3.90.80.10">
    <property type="entry name" value="Inorganic pyrophosphatase"/>
    <property type="match status" value="1"/>
</dbReference>
<comment type="catalytic activity">
    <reaction evidence="6 7">
        <text>diphosphate + H2O = 2 phosphate + H(+)</text>
        <dbReference type="Rhea" id="RHEA:24576"/>
        <dbReference type="ChEBI" id="CHEBI:15377"/>
        <dbReference type="ChEBI" id="CHEBI:15378"/>
        <dbReference type="ChEBI" id="CHEBI:33019"/>
        <dbReference type="ChEBI" id="CHEBI:43474"/>
        <dbReference type="EC" id="3.6.1.1"/>
    </reaction>
</comment>
<feature type="binding site" evidence="7">
    <location>
        <position position="58"/>
    </location>
    <ligand>
        <name>substrate</name>
    </ligand>
</feature>
<feature type="binding site" evidence="7">
    <location>
        <position position="46"/>
    </location>
    <ligand>
        <name>substrate</name>
    </ligand>
</feature>
<dbReference type="PROSITE" id="PS00387">
    <property type="entry name" value="PPASE"/>
    <property type="match status" value="1"/>
</dbReference>
<evidence type="ECO:0000256" key="5">
    <source>
        <dbReference type="ARBA" id="ARBA00022842"/>
    </source>
</evidence>